<keyword evidence="1" id="KW-0472">Membrane</keyword>
<feature type="transmembrane region" description="Helical" evidence="1">
    <location>
        <begin position="78"/>
        <end position="99"/>
    </location>
</feature>
<gene>
    <name evidence="2" type="ORF">Rumeso_04637</name>
</gene>
<dbReference type="Proteomes" id="UP000019666">
    <property type="component" value="Unassembled WGS sequence"/>
</dbReference>
<accession>A0A017HGQ3</accession>
<protein>
    <recommendedName>
        <fullName evidence="4">Component of SufBCD complex</fullName>
    </recommendedName>
</protein>
<keyword evidence="1" id="KW-0812">Transmembrane</keyword>
<reference evidence="2 3" key="1">
    <citation type="submission" date="2013-02" db="EMBL/GenBank/DDBJ databases">
        <authorList>
            <person name="Fiebig A."/>
            <person name="Goeker M."/>
            <person name="Klenk H.-P.P."/>
        </authorList>
    </citation>
    <scope>NUCLEOTIDE SEQUENCE [LARGE SCALE GENOMIC DNA]</scope>
    <source>
        <strain evidence="2 3">DSM 19309</strain>
    </source>
</reference>
<keyword evidence="3" id="KW-1185">Reference proteome</keyword>
<dbReference type="EMBL" id="AOSK01000130">
    <property type="protein sequence ID" value="EYD73516.1"/>
    <property type="molecule type" value="Genomic_DNA"/>
</dbReference>
<name>A0A017HGQ3_9RHOB</name>
<feature type="transmembrane region" description="Helical" evidence="1">
    <location>
        <begin position="20"/>
        <end position="41"/>
    </location>
</feature>
<keyword evidence="1" id="KW-1133">Transmembrane helix</keyword>
<feature type="transmembrane region" description="Helical" evidence="1">
    <location>
        <begin position="105"/>
        <end position="125"/>
    </location>
</feature>
<dbReference type="AlphaFoldDB" id="A0A017HGQ3"/>
<dbReference type="PATRIC" id="fig|442562.3.peg.4567"/>
<dbReference type="HOGENOM" id="CLU_109807_0_0_5"/>
<evidence type="ECO:0008006" key="4">
    <source>
        <dbReference type="Google" id="ProtNLM"/>
    </source>
</evidence>
<dbReference type="OrthoDB" id="7847071at2"/>
<evidence type="ECO:0000313" key="2">
    <source>
        <dbReference type="EMBL" id="EYD73516.1"/>
    </source>
</evidence>
<evidence type="ECO:0000313" key="3">
    <source>
        <dbReference type="Proteomes" id="UP000019666"/>
    </source>
</evidence>
<evidence type="ECO:0000256" key="1">
    <source>
        <dbReference type="SAM" id="Phobius"/>
    </source>
</evidence>
<feature type="transmembrane region" description="Helical" evidence="1">
    <location>
        <begin position="146"/>
        <end position="165"/>
    </location>
</feature>
<sequence>MDFTQTLFDVIDFRSFSNLWFWIVLAVAWSTASHWVLGVPFDMVLRAKRHGGQALTDLEDLVRINVNRLLYVARMSGLWLAGFSAFLLTALMTMAVWYGVELAQAMALIMVPMALVGLLSLSTARRIEERAPQGEELCKVLHRQRIWTQGIGTVSIFVTGMYGMYHNLLVLYGL</sequence>
<organism evidence="2 3">
    <name type="scientific">Rubellimicrobium mesophilum DSM 19309</name>
    <dbReference type="NCBI Taxonomy" id="442562"/>
    <lineage>
        <taxon>Bacteria</taxon>
        <taxon>Pseudomonadati</taxon>
        <taxon>Pseudomonadota</taxon>
        <taxon>Alphaproteobacteria</taxon>
        <taxon>Rhodobacterales</taxon>
        <taxon>Roseobacteraceae</taxon>
        <taxon>Rubellimicrobium</taxon>
    </lineage>
</organism>
<dbReference type="STRING" id="442562.Rumeso_04637"/>
<comment type="caution">
    <text evidence="2">The sequence shown here is derived from an EMBL/GenBank/DDBJ whole genome shotgun (WGS) entry which is preliminary data.</text>
</comment>
<dbReference type="RefSeq" id="WP_037279092.1">
    <property type="nucleotide sequence ID" value="NZ_KK088560.1"/>
</dbReference>
<proteinExistence type="predicted"/>